<reference evidence="4" key="1">
    <citation type="submission" date="2019-10" db="EMBL/GenBank/DDBJ databases">
        <authorList>
            <person name="Zhang R."/>
            <person name="Pan Y."/>
            <person name="Wang J."/>
            <person name="Ma R."/>
            <person name="Yu S."/>
        </authorList>
    </citation>
    <scope>NUCLEOTIDE SEQUENCE</scope>
    <source>
        <strain evidence="4">LA-IB0</strain>
        <tissue evidence="4">Leaf</tissue>
    </source>
</reference>
<protein>
    <recommendedName>
        <fullName evidence="3">Disease resistance protein winged helix domain-containing protein</fullName>
    </recommendedName>
</protein>
<keyword evidence="2" id="KW-0067">ATP-binding</keyword>
<evidence type="ECO:0000313" key="5">
    <source>
        <dbReference type="Proteomes" id="UP000826271"/>
    </source>
</evidence>
<evidence type="ECO:0000259" key="3">
    <source>
        <dbReference type="Pfam" id="PF23559"/>
    </source>
</evidence>
<dbReference type="InterPro" id="IPR058922">
    <property type="entry name" value="WHD_DRP"/>
</dbReference>
<dbReference type="EMBL" id="WHWC01000018">
    <property type="protein sequence ID" value="KAG8365246.1"/>
    <property type="molecule type" value="Genomic_DNA"/>
</dbReference>
<dbReference type="AlphaFoldDB" id="A0AAV6W2F2"/>
<evidence type="ECO:0000256" key="1">
    <source>
        <dbReference type="ARBA" id="ARBA00022741"/>
    </source>
</evidence>
<dbReference type="Proteomes" id="UP000826271">
    <property type="component" value="Unassembled WGS sequence"/>
</dbReference>
<sequence length="236" mass="26845">MGHQRLHKVKEEVDSIVEELMRIKKNSGRAEDLQRRCPPSNIGGSKQAPSGINTIVGFDEHLISSALWRTIQTLDHSPRWNGGNWLIKLWIGEGFLKEIESKSLEEIGEEYSEKLVKRNLVLITKKRYNGKCKSCSIHDLLRDLCTQKNMLPLALVIPSLGASAFPFNLKELSLVGCNIPWKDMTILGSLSKLEALKLQYDAMIREFWEPIEQEFPTNRNVKSRVLASEAHPFPDP</sequence>
<dbReference type="Gene3D" id="1.10.10.10">
    <property type="entry name" value="Winged helix-like DNA-binding domain superfamily/Winged helix DNA-binding domain"/>
    <property type="match status" value="1"/>
</dbReference>
<comment type="caution">
    <text evidence="4">The sequence shown here is derived from an EMBL/GenBank/DDBJ whole genome shotgun (WGS) entry which is preliminary data.</text>
</comment>
<dbReference type="Pfam" id="PF23559">
    <property type="entry name" value="WHD_DRP"/>
    <property type="match status" value="1"/>
</dbReference>
<evidence type="ECO:0000256" key="2">
    <source>
        <dbReference type="ARBA" id="ARBA00022840"/>
    </source>
</evidence>
<dbReference type="InterPro" id="IPR036388">
    <property type="entry name" value="WH-like_DNA-bd_sf"/>
</dbReference>
<dbReference type="PANTHER" id="PTHR15140">
    <property type="entry name" value="TUBULIN-SPECIFIC CHAPERONE E"/>
    <property type="match status" value="1"/>
</dbReference>
<organism evidence="4 5">
    <name type="scientific">Buddleja alternifolia</name>
    <dbReference type="NCBI Taxonomy" id="168488"/>
    <lineage>
        <taxon>Eukaryota</taxon>
        <taxon>Viridiplantae</taxon>
        <taxon>Streptophyta</taxon>
        <taxon>Embryophyta</taxon>
        <taxon>Tracheophyta</taxon>
        <taxon>Spermatophyta</taxon>
        <taxon>Magnoliopsida</taxon>
        <taxon>eudicotyledons</taxon>
        <taxon>Gunneridae</taxon>
        <taxon>Pentapetalae</taxon>
        <taxon>asterids</taxon>
        <taxon>lamiids</taxon>
        <taxon>Lamiales</taxon>
        <taxon>Scrophulariaceae</taxon>
        <taxon>Buddlejeae</taxon>
        <taxon>Buddleja</taxon>
    </lineage>
</organism>
<feature type="domain" description="Disease resistance protein winged helix" evidence="3">
    <location>
        <begin position="85"/>
        <end position="145"/>
    </location>
</feature>
<proteinExistence type="predicted"/>
<keyword evidence="1" id="KW-0547">Nucleotide-binding</keyword>
<name>A0AAV6W2F2_9LAMI</name>
<dbReference type="PANTHER" id="PTHR15140:SF37">
    <property type="entry name" value="UBIQUITIN-LIKE DOMAIN-CONTAINING PROTEIN"/>
    <property type="match status" value="1"/>
</dbReference>
<gene>
    <name evidence="4" type="ORF">BUALT_Bualt18G0084300</name>
</gene>
<keyword evidence="5" id="KW-1185">Reference proteome</keyword>
<evidence type="ECO:0000313" key="4">
    <source>
        <dbReference type="EMBL" id="KAG8365246.1"/>
    </source>
</evidence>
<accession>A0AAV6W2F2</accession>